<dbReference type="NCBIfam" id="TIGR01730">
    <property type="entry name" value="RND_mfp"/>
    <property type="match status" value="1"/>
</dbReference>
<dbReference type="Pfam" id="PF25967">
    <property type="entry name" value="RND-MFP_C"/>
    <property type="match status" value="1"/>
</dbReference>
<keyword evidence="3" id="KW-0175">Coiled coil</keyword>
<evidence type="ECO:0000256" key="3">
    <source>
        <dbReference type="ARBA" id="ARBA00023054"/>
    </source>
</evidence>
<evidence type="ECO:0000313" key="5">
    <source>
        <dbReference type="EMBL" id="OGK18873.1"/>
    </source>
</evidence>
<evidence type="ECO:0000259" key="4">
    <source>
        <dbReference type="Pfam" id="PF25967"/>
    </source>
</evidence>
<evidence type="ECO:0000256" key="1">
    <source>
        <dbReference type="ARBA" id="ARBA00004196"/>
    </source>
</evidence>
<dbReference type="PANTHER" id="PTHR32347">
    <property type="entry name" value="EFFLUX SYSTEM COMPONENT YKNX-RELATED"/>
    <property type="match status" value="1"/>
</dbReference>
<comment type="subcellular location">
    <subcellularLocation>
        <location evidence="1">Cell envelope</location>
    </subcellularLocation>
</comment>
<dbReference type="GO" id="GO:0016020">
    <property type="term" value="C:membrane"/>
    <property type="evidence" value="ECO:0007669"/>
    <property type="project" value="InterPro"/>
</dbReference>
<proteinExistence type="inferred from homology"/>
<dbReference type="InterPro" id="IPR058627">
    <property type="entry name" value="MdtA-like_C"/>
</dbReference>
<dbReference type="EMBL" id="MFZH01000023">
    <property type="protein sequence ID" value="OGK18873.1"/>
    <property type="molecule type" value="Genomic_DNA"/>
</dbReference>
<dbReference type="GO" id="GO:0030313">
    <property type="term" value="C:cell envelope"/>
    <property type="evidence" value="ECO:0007669"/>
    <property type="project" value="UniProtKB-SubCell"/>
</dbReference>
<comment type="similarity">
    <text evidence="2">Belongs to the membrane fusion protein (MFP) (TC 8.A.1) family.</text>
</comment>
<dbReference type="GO" id="GO:0022857">
    <property type="term" value="F:transmembrane transporter activity"/>
    <property type="evidence" value="ECO:0007669"/>
    <property type="project" value="InterPro"/>
</dbReference>
<dbReference type="SUPFAM" id="SSF111369">
    <property type="entry name" value="HlyD-like secretion proteins"/>
    <property type="match status" value="1"/>
</dbReference>
<dbReference type="Proteomes" id="UP000176850">
    <property type="component" value="Unassembled WGS sequence"/>
</dbReference>
<dbReference type="AlphaFoldDB" id="A0A1F7GIW4"/>
<evidence type="ECO:0000256" key="2">
    <source>
        <dbReference type="ARBA" id="ARBA00009477"/>
    </source>
</evidence>
<protein>
    <recommendedName>
        <fullName evidence="4">Multidrug resistance protein MdtA-like C-terminal permuted SH3 domain-containing protein</fullName>
    </recommendedName>
</protein>
<dbReference type="Gene3D" id="2.40.50.100">
    <property type="match status" value="1"/>
</dbReference>
<comment type="caution">
    <text evidence="5">The sequence shown here is derived from an EMBL/GenBank/DDBJ whole genome shotgun (WGS) entry which is preliminary data.</text>
</comment>
<accession>A0A1F7GIW4</accession>
<dbReference type="Gene3D" id="6.20.50.140">
    <property type="match status" value="1"/>
</dbReference>
<gene>
    <name evidence="5" type="ORF">A2799_02305</name>
</gene>
<dbReference type="Gene3D" id="2.40.30.170">
    <property type="match status" value="1"/>
</dbReference>
<feature type="domain" description="Multidrug resistance protein MdtA-like C-terminal permuted SH3" evidence="4">
    <location>
        <begin position="284"/>
        <end position="338"/>
    </location>
</feature>
<evidence type="ECO:0000313" key="6">
    <source>
        <dbReference type="Proteomes" id="UP000176850"/>
    </source>
</evidence>
<name>A0A1F7GIW4_9BACT</name>
<sequence length="343" mass="38133">MNGERVKELLSKHKKQVAGVVVILLFVFIQSRSNLAKNTTIPKAIVQKESIRETLTLSGSISADERVVLQFQTAGQLAQVAIKEGDYVKKGQYIASLNQQELKKRLQKQLNTYAQTRLNFDQTKADNKDVALTEAISRTLADSQYTLENSVIDVELNDIAIKYANLYSPIEGFVTSITVPIAGVNVVPTSAQFEIINPNSIYFSSTADQSEITQLQQGKAGTITLDSFTDEHMNATISQISFVPKSGESSTVYTVKLPLATGWKDKYRLGMTGDVEFSIRERQNTLTIPQLFVKEDGDGKKYVNVLKNGKPDKRFVKTGLESDEKIEITSGLQQNDTVYDFTQ</sequence>
<dbReference type="InterPro" id="IPR050465">
    <property type="entry name" value="UPF0194_transport"/>
</dbReference>
<organism evidence="5 6">
    <name type="scientific">Candidatus Roizmanbacteria bacterium RIFCSPHIGHO2_01_FULL_39_24</name>
    <dbReference type="NCBI Taxonomy" id="1802032"/>
    <lineage>
        <taxon>Bacteria</taxon>
        <taxon>Candidatus Roizmaniibacteriota</taxon>
    </lineage>
</organism>
<reference evidence="5 6" key="1">
    <citation type="journal article" date="2016" name="Nat. Commun.">
        <title>Thousands of microbial genomes shed light on interconnected biogeochemical processes in an aquifer system.</title>
        <authorList>
            <person name="Anantharaman K."/>
            <person name="Brown C.T."/>
            <person name="Hug L.A."/>
            <person name="Sharon I."/>
            <person name="Castelle C.J."/>
            <person name="Probst A.J."/>
            <person name="Thomas B.C."/>
            <person name="Singh A."/>
            <person name="Wilkins M.J."/>
            <person name="Karaoz U."/>
            <person name="Brodie E.L."/>
            <person name="Williams K.H."/>
            <person name="Hubbard S.S."/>
            <person name="Banfield J.F."/>
        </authorList>
    </citation>
    <scope>NUCLEOTIDE SEQUENCE [LARGE SCALE GENOMIC DNA]</scope>
</reference>
<dbReference type="InterPro" id="IPR006143">
    <property type="entry name" value="RND_pump_MFP"/>
</dbReference>